<dbReference type="AlphaFoldDB" id="A0A9P7ECG6"/>
<gene>
    <name evidence="2" type="ORF">BJ212DRAFT_1299340</name>
</gene>
<dbReference type="GeneID" id="64626863"/>
<proteinExistence type="predicted"/>
<comment type="caution">
    <text evidence="2">The sequence shown here is derived from an EMBL/GenBank/DDBJ whole genome shotgun (WGS) entry which is preliminary data.</text>
</comment>
<dbReference type="OrthoDB" id="2680274at2759"/>
<protein>
    <submittedName>
        <fullName evidence="2">Uncharacterized protein</fullName>
    </submittedName>
</protein>
<dbReference type="Proteomes" id="UP000807769">
    <property type="component" value="Unassembled WGS sequence"/>
</dbReference>
<evidence type="ECO:0000256" key="1">
    <source>
        <dbReference type="SAM" id="MobiDB-lite"/>
    </source>
</evidence>
<evidence type="ECO:0000313" key="2">
    <source>
        <dbReference type="EMBL" id="KAG1817178.1"/>
    </source>
</evidence>
<keyword evidence="3" id="KW-1185">Reference proteome</keyword>
<evidence type="ECO:0000313" key="3">
    <source>
        <dbReference type="Proteomes" id="UP000807769"/>
    </source>
</evidence>
<name>A0A9P7ECG6_9AGAM</name>
<feature type="compositionally biased region" description="Acidic residues" evidence="1">
    <location>
        <begin position="147"/>
        <end position="161"/>
    </location>
</feature>
<feature type="region of interest" description="Disordered" evidence="1">
    <location>
        <begin position="147"/>
        <end position="176"/>
    </location>
</feature>
<accession>A0A9P7ECG6</accession>
<organism evidence="2 3">
    <name type="scientific">Suillus subaureus</name>
    <dbReference type="NCBI Taxonomy" id="48587"/>
    <lineage>
        <taxon>Eukaryota</taxon>
        <taxon>Fungi</taxon>
        <taxon>Dikarya</taxon>
        <taxon>Basidiomycota</taxon>
        <taxon>Agaricomycotina</taxon>
        <taxon>Agaricomycetes</taxon>
        <taxon>Agaricomycetidae</taxon>
        <taxon>Boletales</taxon>
        <taxon>Suillineae</taxon>
        <taxon>Suillaceae</taxon>
        <taxon>Suillus</taxon>
    </lineage>
</organism>
<sequence length="176" mass="19311">MSVLVGMVEGMPISDGSTLSVFGQLASHTGRPISVSLKCIGSPFSLSSTWVTSDIQEKNFQAFQAELTMQAELMVTSLATRCNNAHLHNLGLDLLILWAKLCCAQAEMELYMMAIENSHVCSFCDNSFSTSPDLIVPRCLPEEVDLIQDHEDDEDEDDDGDGSGSKDYDDIDIWVP</sequence>
<dbReference type="EMBL" id="JABBWG010000014">
    <property type="protein sequence ID" value="KAG1817178.1"/>
    <property type="molecule type" value="Genomic_DNA"/>
</dbReference>
<reference evidence="2" key="1">
    <citation type="journal article" date="2020" name="New Phytol.">
        <title>Comparative genomics reveals dynamic genome evolution in host specialist ectomycorrhizal fungi.</title>
        <authorList>
            <person name="Lofgren L.A."/>
            <person name="Nguyen N.H."/>
            <person name="Vilgalys R."/>
            <person name="Ruytinx J."/>
            <person name="Liao H.L."/>
            <person name="Branco S."/>
            <person name="Kuo A."/>
            <person name="LaButti K."/>
            <person name="Lipzen A."/>
            <person name="Andreopoulos W."/>
            <person name="Pangilinan J."/>
            <person name="Riley R."/>
            <person name="Hundley H."/>
            <person name="Na H."/>
            <person name="Barry K."/>
            <person name="Grigoriev I.V."/>
            <person name="Stajich J.E."/>
            <person name="Kennedy P.G."/>
        </authorList>
    </citation>
    <scope>NUCLEOTIDE SEQUENCE</scope>
    <source>
        <strain evidence="2">MN1</strain>
    </source>
</reference>
<dbReference type="RefSeq" id="XP_041193597.1">
    <property type="nucleotide sequence ID" value="XM_041332846.1"/>
</dbReference>